<feature type="region of interest" description="Disordered" evidence="1">
    <location>
        <begin position="1"/>
        <end position="40"/>
    </location>
</feature>
<reference evidence="4" key="2">
    <citation type="submission" date="2025-09" db="UniProtKB">
        <authorList>
            <consortium name="Ensembl"/>
        </authorList>
    </citation>
    <scope>IDENTIFICATION</scope>
</reference>
<dbReference type="STRING" id="56723.ENSLBEP00000008237"/>
<dbReference type="SMART" id="SM00568">
    <property type="entry name" value="GRAM"/>
    <property type="match status" value="1"/>
</dbReference>
<dbReference type="Pfam" id="PF02893">
    <property type="entry name" value="GRAM"/>
    <property type="match status" value="1"/>
</dbReference>
<dbReference type="Ensembl" id="ENSLBET00000008647.1">
    <property type="protein sequence ID" value="ENSLBEP00000008237.1"/>
    <property type="gene ID" value="ENSLBEG00000006368.1"/>
</dbReference>
<dbReference type="Proteomes" id="UP000261660">
    <property type="component" value="Unplaced"/>
</dbReference>
<sequence>MSRDIKLLSVMTEQSVNQQEETRRRNRGSAKHKDRDYHSDVENVEERLRYDRMVGEPQQTIDAEQQELTSRRKPALVRSKTFDHSLLTQVLTDADPKIERKKSQYSQLSKSNGQYHKIFKEISKEEQLRQSYTCALQKDILYQGRMFVSDHWICFHSKVFGKDTKIAIPVMSVTHIKKTKTAILVPNALVIATANDRYMFVSFLSRDNTYKILISVCLHLEEKSPCSSPFPSSAESSFRGQRSPLSPRFPLNFTGDFTDLDGAVRQRRQEMEESSSSDSQTPDYDKIAEFPVPPFLDVLKQTDGSAPPEHPSHQHKVKNQNQNQHQNQQNPDSKQHDTHPTGSDVVINTRTLKPISLNTVLFVYLFLVCVLVLSSCYLALKIVSLEQRLSTLGSVTEFAHQENDFLPGSDVNSELFSELLTINLLKLEKVQKNLQRLLDEAI</sequence>
<proteinExistence type="predicted"/>
<protein>
    <submittedName>
        <fullName evidence="4">GRAM domain containing 2B</fullName>
    </submittedName>
</protein>
<feature type="compositionally biased region" description="Basic and acidic residues" evidence="1">
    <location>
        <begin position="31"/>
        <end position="40"/>
    </location>
</feature>
<feature type="domain" description="GRAM" evidence="3">
    <location>
        <begin position="113"/>
        <end position="180"/>
    </location>
</feature>
<evidence type="ECO:0000259" key="3">
    <source>
        <dbReference type="SMART" id="SM00568"/>
    </source>
</evidence>
<feature type="region of interest" description="Disordered" evidence="1">
    <location>
        <begin position="298"/>
        <end position="344"/>
    </location>
</feature>
<accession>A0A3Q3EQ29</accession>
<dbReference type="InParanoid" id="A0A3Q3EQ29"/>
<evidence type="ECO:0000256" key="1">
    <source>
        <dbReference type="SAM" id="MobiDB-lite"/>
    </source>
</evidence>
<dbReference type="InterPro" id="IPR004182">
    <property type="entry name" value="GRAM"/>
</dbReference>
<keyword evidence="2" id="KW-1133">Transmembrane helix</keyword>
<feature type="compositionally biased region" description="Low complexity" evidence="1">
    <location>
        <begin position="225"/>
        <end position="237"/>
    </location>
</feature>
<feature type="region of interest" description="Disordered" evidence="1">
    <location>
        <begin position="224"/>
        <end position="256"/>
    </location>
</feature>
<name>A0A3Q3EQ29_9LABR</name>
<organism evidence="4 5">
    <name type="scientific">Labrus bergylta</name>
    <name type="common">ballan wrasse</name>
    <dbReference type="NCBI Taxonomy" id="56723"/>
    <lineage>
        <taxon>Eukaryota</taxon>
        <taxon>Metazoa</taxon>
        <taxon>Chordata</taxon>
        <taxon>Craniata</taxon>
        <taxon>Vertebrata</taxon>
        <taxon>Euteleostomi</taxon>
        <taxon>Actinopterygii</taxon>
        <taxon>Neopterygii</taxon>
        <taxon>Teleostei</taxon>
        <taxon>Neoteleostei</taxon>
        <taxon>Acanthomorphata</taxon>
        <taxon>Eupercaria</taxon>
        <taxon>Labriformes</taxon>
        <taxon>Labridae</taxon>
        <taxon>Labrus</taxon>
    </lineage>
</organism>
<dbReference type="GO" id="GO:0005881">
    <property type="term" value="C:cytoplasmic microtubule"/>
    <property type="evidence" value="ECO:0007669"/>
    <property type="project" value="TreeGrafter"/>
</dbReference>
<feature type="compositionally biased region" description="Low complexity" evidence="1">
    <location>
        <begin position="319"/>
        <end position="330"/>
    </location>
</feature>
<dbReference type="InterPro" id="IPR011993">
    <property type="entry name" value="PH-like_dom_sf"/>
</dbReference>
<dbReference type="PANTHER" id="PTHR46645">
    <property type="entry name" value="GRAM DOMAIN-CONTAINING PROTEIN 2B-RELATED"/>
    <property type="match status" value="1"/>
</dbReference>
<keyword evidence="2" id="KW-0472">Membrane</keyword>
<keyword evidence="5" id="KW-1185">Reference proteome</keyword>
<dbReference type="PANTHER" id="PTHR46645:SF2">
    <property type="entry name" value="GRAM DOMAIN-CONTAINING PROTEIN 2B"/>
    <property type="match status" value="1"/>
</dbReference>
<evidence type="ECO:0000313" key="4">
    <source>
        <dbReference type="Ensembl" id="ENSLBEP00000008237.1"/>
    </source>
</evidence>
<dbReference type="GeneTree" id="ENSGT00940000156980"/>
<feature type="transmembrane region" description="Helical" evidence="2">
    <location>
        <begin position="361"/>
        <end position="380"/>
    </location>
</feature>
<dbReference type="AlphaFoldDB" id="A0A3Q3EQ29"/>
<dbReference type="InterPro" id="IPR052633">
    <property type="entry name" value="GRAM_domain_protein_2B"/>
</dbReference>
<dbReference type="FunFam" id="2.30.29.30:FF:000086">
    <property type="entry name" value="GRAM domain-containing protein 2B isoform 2"/>
    <property type="match status" value="1"/>
</dbReference>
<dbReference type="Gene3D" id="2.30.29.30">
    <property type="entry name" value="Pleckstrin-homology domain (PH domain)/Phosphotyrosine-binding domain (PTB)"/>
    <property type="match status" value="1"/>
</dbReference>
<dbReference type="CDD" id="cd13220">
    <property type="entry name" value="PH-GRAM_GRAMDC"/>
    <property type="match status" value="1"/>
</dbReference>
<evidence type="ECO:0000313" key="5">
    <source>
        <dbReference type="Proteomes" id="UP000261660"/>
    </source>
</evidence>
<dbReference type="OrthoDB" id="74360at2759"/>
<reference evidence="4" key="1">
    <citation type="submission" date="2025-08" db="UniProtKB">
        <authorList>
            <consortium name="Ensembl"/>
        </authorList>
    </citation>
    <scope>IDENTIFICATION</scope>
</reference>
<keyword evidence="2" id="KW-0812">Transmembrane</keyword>
<evidence type="ECO:0000256" key="2">
    <source>
        <dbReference type="SAM" id="Phobius"/>
    </source>
</evidence>